<dbReference type="Proteomes" id="UP000789920">
    <property type="component" value="Unassembled WGS sequence"/>
</dbReference>
<protein>
    <submittedName>
        <fullName evidence="1">32855_t:CDS:1</fullName>
    </submittedName>
</protein>
<accession>A0ACA9RAF7</accession>
<evidence type="ECO:0000313" key="1">
    <source>
        <dbReference type="EMBL" id="CAG8783576.1"/>
    </source>
</evidence>
<evidence type="ECO:0000313" key="2">
    <source>
        <dbReference type="Proteomes" id="UP000789920"/>
    </source>
</evidence>
<dbReference type="EMBL" id="CAJVQC010046772">
    <property type="protein sequence ID" value="CAG8783576.1"/>
    <property type="molecule type" value="Genomic_DNA"/>
</dbReference>
<feature type="non-terminal residue" evidence="1">
    <location>
        <position position="590"/>
    </location>
</feature>
<comment type="caution">
    <text evidence="1">The sequence shown here is derived from an EMBL/GenBank/DDBJ whole genome shotgun (WGS) entry which is preliminary data.</text>
</comment>
<name>A0ACA9RAF7_9GLOM</name>
<proteinExistence type="predicted"/>
<organism evidence="1 2">
    <name type="scientific">Racocetra persica</name>
    <dbReference type="NCBI Taxonomy" id="160502"/>
    <lineage>
        <taxon>Eukaryota</taxon>
        <taxon>Fungi</taxon>
        <taxon>Fungi incertae sedis</taxon>
        <taxon>Mucoromycota</taxon>
        <taxon>Glomeromycotina</taxon>
        <taxon>Glomeromycetes</taxon>
        <taxon>Diversisporales</taxon>
        <taxon>Gigasporaceae</taxon>
        <taxon>Racocetra</taxon>
    </lineage>
</organism>
<feature type="non-terminal residue" evidence="1">
    <location>
        <position position="1"/>
    </location>
</feature>
<gene>
    <name evidence="1" type="ORF">RPERSI_LOCUS17962</name>
</gene>
<keyword evidence="2" id="KW-1185">Reference proteome</keyword>
<reference evidence="1" key="1">
    <citation type="submission" date="2021-06" db="EMBL/GenBank/DDBJ databases">
        <authorList>
            <person name="Kallberg Y."/>
            <person name="Tangrot J."/>
            <person name="Rosling A."/>
        </authorList>
    </citation>
    <scope>NUCLEOTIDE SEQUENCE</scope>
    <source>
        <strain evidence="1">MA461A</strain>
    </source>
</reference>
<sequence>ELKIDAIATGDSLSQVASQTLESLAVIHQVSSLIVLCPLISWDKKEIIAAAESIETYGNDMSEELLQRNLREKIGTWDFYNIGSTTINQLKKWGIIRSVDYEDIERKKVDAIIMENKKVIAIIEYKSPRNFNTQNKKNQAIQQEFEYGNGEELKRPFDEKDPNLQKFINEILASINKKNDRILPKKIIDPTGLAKQYLSDLEILTGDYSFETLLNKDKDNDKDYILTHYAKIIRPEIKELFPEGPDGTTIINGTIFVNKKQKAVVGYGSVFKKVLERFENYGRLENIDYDFKIVRAVNKMAGEPKEGMKICDPACGVGKFPLEFIKDKLEELFEIKNDKIIQKIEIVGFDKGFDEEEQKTIILAKANMLIYFCELIKNHAKLTKEFAELFNNSFTLKINSILGTLSDLKQDEYDLILTNPPYVMSGSSNLKKEIAENPKLKNYYKTNAMGLEGLFMEWIIKALKPGTGKAFIVVPDGIFNRQNDKKLRQFILDNCYIDAIISLPINTFFRNSKKTYILAITKKKKKKDDILEAQTDPVFTYLVSEIGENRDINRFSIPQDDLSEAVELFNFFKGNKKNFHKFQETKPDKR</sequence>